<name>A0A1Y1W3L0_9FUNG</name>
<gene>
    <name evidence="2" type="ORF">DL89DRAFT_268657</name>
</gene>
<protein>
    <submittedName>
        <fullName evidence="2">Uncharacterized protein</fullName>
    </submittedName>
</protein>
<dbReference type="RefSeq" id="XP_040741935.1">
    <property type="nucleotide sequence ID" value="XM_040887997.1"/>
</dbReference>
<keyword evidence="3" id="KW-1185">Reference proteome</keyword>
<dbReference type="Proteomes" id="UP000193922">
    <property type="component" value="Unassembled WGS sequence"/>
</dbReference>
<reference evidence="2 3" key="1">
    <citation type="submission" date="2016-07" db="EMBL/GenBank/DDBJ databases">
        <title>Pervasive Adenine N6-methylation of Active Genes in Fungi.</title>
        <authorList>
            <consortium name="DOE Joint Genome Institute"/>
            <person name="Mondo S.J."/>
            <person name="Dannebaum R.O."/>
            <person name="Kuo R.C."/>
            <person name="Labutti K."/>
            <person name="Haridas S."/>
            <person name="Kuo A."/>
            <person name="Salamov A."/>
            <person name="Ahrendt S.R."/>
            <person name="Lipzen A."/>
            <person name="Sullivan W."/>
            <person name="Andreopoulos W.B."/>
            <person name="Clum A."/>
            <person name="Lindquist E."/>
            <person name="Daum C."/>
            <person name="Ramamoorthy G.K."/>
            <person name="Gryganskyi A."/>
            <person name="Culley D."/>
            <person name="Magnuson J.K."/>
            <person name="James T.Y."/>
            <person name="O'Malley M.A."/>
            <person name="Stajich J.E."/>
            <person name="Spatafora J.W."/>
            <person name="Visel A."/>
            <person name="Grigoriev I.V."/>
        </authorList>
    </citation>
    <scope>NUCLEOTIDE SEQUENCE [LARGE SCALE GENOMIC DNA]</scope>
    <source>
        <strain evidence="2 3">ATCC 12442</strain>
    </source>
</reference>
<sequence>MNALFSTTLAVATVVALASGLEWRSMNTLRCAKFNWHTIKTRSDSLLPMARFFLPGENAALLNKLLDGKSKLPDTPSDSFIKALPDAIPETLLNTIAGDVIGACLSGEMRVQQEP</sequence>
<feature type="signal peptide" evidence="1">
    <location>
        <begin position="1"/>
        <end position="20"/>
    </location>
</feature>
<accession>A0A1Y1W3L0</accession>
<feature type="chain" id="PRO_5013299411" evidence="1">
    <location>
        <begin position="21"/>
        <end position="115"/>
    </location>
</feature>
<evidence type="ECO:0000313" key="2">
    <source>
        <dbReference type="EMBL" id="ORX68121.1"/>
    </source>
</evidence>
<dbReference type="OrthoDB" id="5592632at2759"/>
<comment type="caution">
    <text evidence="2">The sequence shown here is derived from an EMBL/GenBank/DDBJ whole genome shotgun (WGS) entry which is preliminary data.</text>
</comment>
<dbReference type="GeneID" id="63804645"/>
<proteinExistence type="predicted"/>
<dbReference type="AlphaFoldDB" id="A0A1Y1W3L0"/>
<keyword evidence="1" id="KW-0732">Signal</keyword>
<organism evidence="2 3">
    <name type="scientific">Linderina pennispora</name>
    <dbReference type="NCBI Taxonomy" id="61395"/>
    <lineage>
        <taxon>Eukaryota</taxon>
        <taxon>Fungi</taxon>
        <taxon>Fungi incertae sedis</taxon>
        <taxon>Zoopagomycota</taxon>
        <taxon>Kickxellomycotina</taxon>
        <taxon>Kickxellomycetes</taxon>
        <taxon>Kickxellales</taxon>
        <taxon>Kickxellaceae</taxon>
        <taxon>Linderina</taxon>
    </lineage>
</organism>
<dbReference type="EMBL" id="MCFD01000010">
    <property type="protein sequence ID" value="ORX68121.1"/>
    <property type="molecule type" value="Genomic_DNA"/>
</dbReference>
<evidence type="ECO:0000256" key="1">
    <source>
        <dbReference type="SAM" id="SignalP"/>
    </source>
</evidence>
<evidence type="ECO:0000313" key="3">
    <source>
        <dbReference type="Proteomes" id="UP000193922"/>
    </source>
</evidence>